<gene>
    <name evidence="1" type="ORF">L9G74_21760</name>
</gene>
<dbReference type="InterPro" id="IPR011010">
    <property type="entry name" value="DNA_brk_join_enz"/>
</dbReference>
<dbReference type="SUPFAM" id="SSF56349">
    <property type="entry name" value="DNA breaking-rejoining enzymes"/>
    <property type="match status" value="1"/>
</dbReference>
<proteinExistence type="predicted"/>
<feature type="non-terminal residue" evidence="1">
    <location>
        <position position="1"/>
    </location>
</feature>
<organism evidence="1 2">
    <name type="scientific">Shewanella electrica</name>
    <dbReference type="NCBI Taxonomy" id="515560"/>
    <lineage>
        <taxon>Bacteria</taxon>
        <taxon>Pseudomonadati</taxon>
        <taxon>Pseudomonadota</taxon>
        <taxon>Gammaproteobacteria</taxon>
        <taxon>Alteromonadales</taxon>
        <taxon>Shewanellaceae</taxon>
        <taxon>Shewanella</taxon>
    </lineage>
</organism>
<keyword evidence="2" id="KW-1185">Reference proteome</keyword>
<name>A0ABT2FRU2_9GAMM</name>
<dbReference type="RefSeq" id="WP_238898952.1">
    <property type="nucleotide sequence ID" value="NZ_JAKOGG010000659.1"/>
</dbReference>
<evidence type="ECO:0008006" key="3">
    <source>
        <dbReference type="Google" id="ProtNLM"/>
    </source>
</evidence>
<reference evidence="2" key="1">
    <citation type="submission" date="2023-07" db="EMBL/GenBank/DDBJ databases">
        <title>Shewanella mangrovi sp. nov., an acetaldehyde- degrading bacterium isolated from mangrove sediment.</title>
        <authorList>
            <person name="Liu Y."/>
        </authorList>
    </citation>
    <scope>NUCLEOTIDE SEQUENCE [LARGE SCALE GENOMIC DNA]</scope>
    <source>
        <strain evidence="2">C32</strain>
    </source>
</reference>
<sequence>KPQDIDSYKSTRLKKVAPATVNRELEVFRYLFNLADRWEKFYGKNPVSRAGLLTLNNQQQRVLSIEEEKRLLAACEPYLR</sequence>
<dbReference type="EMBL" id="JAKOGG010000659">
    <property type="protein sequence ID" value="MCS4559049.1"/>
    <property type="molecule type" value="Genomic_DNA"/>
</dbReference>
<evidence type="ECO:0000313" key="1">
    <source>
        <dbReference type="EMBL" id="MCS4559049.1"/>
    </source>
</evidence>
<protein>
    <recommendedName>
        <fullName evidence="3">Integrase</fullName>
    </recommendedName>
</protein>
<accession>A0ABT2FRU2</accession>
<comment type="caution">
    <text evidence="1">The sequence shown here is derived from an EMBL/GenBank/DDBJ whole genome shotgun (WGS) entry which is preliminary data.</text>
</comment>
<evidence type="ECO:0000313" key="2">
    <source>
        <dbReference type="Proteomes" id="UP001201549"/>
    </source>
</evidence>
<feature type="non-terminal residue" evidence="1">
    <location>
        <position position="80"/>
    </location>
</feature>
<dbReference type="Proteomes" id="UP001201549">
    <property type="component" value="Unassembled WGS sequence"/>
</dbReference>